<dbReference type="SUPFAM" id="SSF53706">
    <property type="entry name" value="Formate dehydrogenase/DMSO reductase, domains 1-3"/>
    <property type="match status" value="1"/>
</dbReference>
<dbReference type="GO" id="GO:0016491">
    <property type="term" value="F:oxidoreductase activity"/>
    <property type="evidence" value="ECO:0007669"/>
    <property type="project" value="InterPro"/>
</dbReference>
<dbReference type="GO" id="GO:0016020">
    <property type="term" value="C:membrane"/>
    <property type="evidence" value="ECO:0007669"/>
    <property type="project" value="TreeGrafter"/>
</dbReference>
<name>X8BGC8_MYCXE</name>
<dbReference type="InterPro" id="IPR050123">
    <property type="entry name" value="Prok_molybdopt-oxidoreductase"/>
</dbReference>
<dbReference type="PATRIC" id="fig|1299334.3.peg.4560"/>
<dbReference type="Gene3D" id="3.40.50.740">
    <property type="match status" value="1"/>
</dbReference>
<dbReference type="PANTHER" id="PTHR43105:SF4">
    <property type="entry name" value="PROTEIN YDEP"/>
    <property type="match status" value="1"/>
</dbReference>
<dbReference type="EMBL" id="JAOB01000042">
    <property type="protein sequence ID" value="EUA42536.1"/>
    <property type="molecule type" value="Genomic_DNA"/>
</dbReference>
<accession>X8BGC8</accession>
<dbReference type="Gene3D" id="3.40.228.10">
    <property type="entry name" value="Dimethylsulfoxide Reductase, domain 2"/>
    <property type="match status" value="1"/>
</dbReference>
<proteinExistence type="predicted"/>
<evidence type="ECO:0000313" key="2">
    <source>
        <dbReference type="EMBL" id="EUA42536.1"/>
    </source>
</evidence>
<dbReference type="AlphaFoldDB" id="X8BGC8"/>
<protein>
    <submittedName>
        <fullName evidence="2">Molybdopterin oxidoreductase family protein</fullName>
    </submittedName>
</protein>
<reference evidence="2" key="1">
    <citation type="submission" date="2014-01" db="EMBL/GenBank/DDBJ databases">
        <authorList>
            <person name="Brown-Elliot B."/>
            <person name="Wallace R."/>
            <person name="Lenaerts A."/>
            <person name="Ordway D."/>
            <person name="DeGroote M.A."/>
            <person name="Parker T."/>
            <person name="Sizemore C."/>
            <person name="Tallon L.J."/>
            <person name="Sadzewicz L.K."/>
            <person name="Sengamalay N."/>
            <person name="Fraser C.M."/>
            <person name="Hine E."/>
            <person name="Shefchek K.A."/>
            <person name="Das S.P."/>
            <person name="Tettelin H."/>
        </authorList>
    </citation>
    <scope>NUCLEOTIDE SEQUENCE [LARGE SCALE GENOMIC DNA]</scope>
    <source>
        <strain evidence="2">4042</strain>
    </source>
</reference>
<gene>
    <name evidence="2" type="ORF">I553_6396</name>
</gene>
<dbReference type="PANTHER" id="PTHR43105">
    <property type="entry name" value="RESPIRATORY NITRATE REDUCTASE"/>
    <property type="match status" value="1"/>
</dbReference>
<evidence type="ECO:0000259" key="1">
    <source>
        <dbReference type="Pfam" id="PF00384"/>
    </source>
</evidence>
<sequence length="211" mass="23088">MNQRNGFDCPGCAWPEEPGGRKIAEFCENGAKAVAEEATKRVVTPEFFARHSIADLEARPEYWLSQQGRLTHPMVLRPGDDHYRPISWAAAYQLIADELRALDDPNQAVFYTSGRTSNEAAFLYQLMARSFGTNNLPDCSNMCHESSGAALSETIGIGKGSVSVADVVNADLIVIAGQNPAPTIRACCRCWRRPRATAPASSRSTRCPKRA</sequence>
<dbReference type="Pfam" id="PF00384">
    <property type="entry name" value="Molybdopterin"/>
    <property type="match status" value="1"/>
</dbReference>
<dbReference type="InterPro" id="IPR006656">
    <property type="entry name" value="Mopterin_OxRdtase"/>
</dbReference>
<organism evidence="2">
    <name type="scientific">Mycobacterium xenopi 4042</name>
    <dbReference type="NCBI Taxonomy" id="1299334"/>
    <lineage>
        <taxon>Bacteria</taxon>
        <taxon>Bacillati</taxon>
        <taxon>Actinomycetota</taxon>
        <taxon>Actinomycetes</taxon>
        <taxon>Mycobacteriales</taxon>
        <taxon>Mycobacteriaceae</taxon>
        <taxon>Mycobacterium</taxon>
    </lineage>
</organism>
<comment type="caution">
    <text evidence="2">The sequence shown here is derived from an EMBL/GenBank/DDBJ whole genome shotgun (WGS) entry which is preliminary data.</text>
</comment>
<feature type="domain" description="Molybdopterin oxidoreductase" evidence="1">
    <location>
        <begin position="69"/>
        <end position="184"/>
    </location>
</feature>